<dbReference type="Pfam" id="PF01424">
    <property type="entry name" value="R3H"/>
    <property type="match status" value="1"/>
</dbReference>
<dbReference type="InterPro" id="IPR015946">
    <property type="entry name" value="KH_dom-like_a/b"/>
</dbReference>
<evidence type="ECO:0000256" key="1">
    <source>
        <dbReference type="ARBA" id="ARBA00022490"/>
    </source>
</evidence>
<dbReference type="PROSITE" id="PS51061">
    <property type="entry name" value="R3H"/>
    <property type="match status" value="1"/>
</dbReference>
<dbReference type="InterPro" id="IPR034079">
    <property type="entry name" value="R3H_KhpB"/>
</dbReference>
<keyword evidence="3 6" id="KW-0133">Cell shape</keyword>
<reference evidence="8 9" key="1">
    <citation type="submission" date="2021-02" db="EMBL/GenBank/DDBJ databases">
        <title>Bacillus sp. RD4P76, an endophyte from a halophyte.</title>
        <authorList>
            <person name="Sun J.-Q."/>
        </authorList>
    </citation>
    <scope>NUCLEOTIDE SEQUENCE [LARGE SCALE GENOMIC DNA]</scope>
    <source>
        <strain evidence="8 9">RD4P76</strain>
    </source>
</reference>
<gene>
    <name evidence="6" type="primary">khpB</name>
    <name evidence="6" type="synonym">eloR</name>
    <name evidence="8" type="ORF">JR050_04465</name>
</gene>
<keyword evidence="4 6" id="KW-0143">Chaperone</keyword>
<comment type="subcellular location">
    <subcellularLocation>
        <location evidence="6">Cytoplasm</location>
    </subcellularLocation>
</comment>
<dbReference type="PANTHER" id="PTHR35800">
    <property type="entry name" value="PROTEIN JAG"/>
    <property type="match status" value="1"/>
</dbReference>
<keyword evidence="2 6" id="KW-0694">RNA-binding</keyword>
<dbReference type="Gene3D" id="3.30.30.80">
    <property type="entry name" value="probable RNA-binding protein from clostridium symbiosum atcc 14940"/>
    <property type="match status" value="1"/>
</dbReference>
<dbReference type="CDD" id="cd02414">
    <property type="entry name" value="KH-II_Jag"/>
    <property type="match status" value="1"/>
</dbReference>
<dbReference type="SMART" id="SM00393">
    <property type="entry name" value="R3H"/>
    <property type="match status" value="1"/>
</dbReference>
<dbReference type="CDD" id="cd02644">
    <property type="entry name" value="R3H_jag"/>
    <property type="match status" value="1"/>
</dbReference>
<evidence type="ECO:0000256" key="6">
    <source>
        <dbReference type="HAMAP-Rule" id="MF_00867"/>
    </source>
</evidence>
<sequence length="208" mass="23751">MKEVTAIGSTFEEAVSSALAQMNASREEVEIDVVEEGKKGLFGLFGARNYVIKVTLKKNAKKDTEQFLYDITKKMGLDVKIESKEVDREVIYHLSGKDIALLIGKRGQTLNSIQYLAQLVFNRSTNQYRTIIVDAENYRLRRREALEQLAHRLAYKAAKSKQEVSLEPMPSYERKVIHTVLLKNKEVKTYSAGEEPHRHLVISPIIKK</sequence>
<dbReference type="InterPro" id="IPR038247">
    <property type="entry name" value="Jag_N_dom_sf"/>
</dbReference>
<evidence type="ECO:0000256" key="2">
    <source>
        <dbReference type="ARBA" id="ARBA00022884"/>
    </source>
</evidence>
<accession>A0ABS2DHB2</accession>
<dbReference type="InterPro" id="IPR039247">
    <property type="entry name" value="KhpB"/>
</dbReference>
<protein>
    <recommendedName>
        <fullName evidence="6">RNA-binding protein KhpB</fullName>
    </recommendedName>
    <alternativeName>
        <fullName evidence="6">RNA-binding protein EloR</fullName>
    </alternativeName>
</protein>
<evidence type="ECO:0000313" key="8">
    <source>
        <dbReference type="EMBL" id="MBM6616933.1"/>
    </source>
</evidence>
<organism evidence="8 9">
    <name type="scientific">Bacillus suaedaesalsae</name>
    <dbReference type="NCBI Taxonomy" id="2810349"/>
    <lineage>
        <taxon>Bacteria</taxon>
        <taxon>Bacillati</taxon>
        <taxon>Bacillota</taxon>
        <taxon>Bacilli</taxon>
        <taxon>Bacillales</taxon>
        <taxon>Bacillaceae</taxon>
        <taxon>Bacillus</taxon>
    </lineage>
</organism>
<evidence type="ECO:0000256" key="5">
    <source>
        <dbReference type="ARBA" id="ARBA00023316"/>
    </source>
</evidence>
<keyword evidence="1 6" id="KW-0963">Cytoplasm</keyword>
<dbReference type="SUPFAM" id="SSF82708">
    <property type="entry name" value="R3H domain"/>
    <property type="match status" value="1"/>
</dbReference>
<dbReference type="InterPro" id="IPR038008">
    <property type="entry name" value="Jag_KH"/>
</dbReference>
<evidence type="ECO:0000259" key="7">
    <source>
        <dbReference type="PROSITE" id="PS51061"/>
    </source>
</evidence>
<dbReference type="Proteomes" id="UP001518925">
    <property type="component" value="Unassembled WGS sequence"/>
</dbReference>
<dbReference type="SMART" id="SM01245">
    <property type="entry name" value="Jag_N"/>
    <property type="match status" value="1"/>
</dbReference>
<dbReference type="HAMAP" id="MF_00867">
    <property type="entry name" value="KhpB"/>
    <property type="match status" value="1"/>
</dbReference>
<comment type="subunit">
    <text evidence="6">Forms a complex with KhpA.</text>
</comment>
<proteinExistence type="inferred from homology"/>
<evidence type="ECO:0000313" key="9">
    <source>
        <dbReference type="Proteomes" id="UP001518925"/>
    </source>
</evidence>
<feature type="domain" description="R3H" evidence="7">
    <location>
        <begin position="140"/>
        <end position="206"/>
    </location>
</feature>
<comment type="caution">
    <text evidence="8">The sequence shown here is derived from an EMBL/GenBank/DDBJ whole genome shotgun (WGS) entry which is preliminary data.</text>
</comment>
<name>A0ABS2DHB2_9BACI</name>
<feature type="region of interest" description="Jag_N domain" evidence="6">
    <location>
        <begin position="5"/>
        <end position="55"/>
    </location>
</feature>
<dbReference type="EMBL" id="JAFELM010000016">
    <property type="protein sequence ID" value="MBM6616933.1"/>
    <property type="molecule type" value="Genomic_DNA"/>
</dbReference>
<comment type="similarity">
    <text evidence="6">Belongs to the KhpB RNA-binding protein family.</text>
</comment>
<dbReference type="Gene3D" id="3.30.1370.50">
    <property type="entry name" value="R3H-like domain"/>
    <property type="match status" value="1"/>
</dbReference>
<dbReference type="InterPro" id="IPR032782">
    <property type="entry name" value="KhpB_N"/>
</dbReference>
<keyword evidence="9" id="KW-1185">Reference proteome</keyword>
<dbReference type="RefSeq" id="WP_204202304.1">
    <property type="nucleotide sequence ID" value="NZ_JAFELM010000016.1"/>
</dbReference>
<comment type="domain">
    <text evidence="6">Has an N-terminal Jag-N domain and 2 RNA-binding domains (KH and R3H).</text>
</comment>
<dbReference type="Gene3D" id="3.30.300.20">
    <property type="match status" value="1"/>
</dbReference>
<dbReference type="InterPro" id="IPR036867">
    <property type="entry name" value="R3H_dom_sf"/>
</dbReference>
<evidence type="ECO:0000256" key="3">
    <source>
        <dbReference type="ARBA" id="ARBA00022960"/>
    </source>
</evidence>
<dbReference type="PANTHER" id="PTHR35800:SF1">
    <property type="entry name" value="RNA-BINDING PROTEIN KHPB"/>
    <property type="match status" value="1"/>
</dbReference>
<evidence type="ECO:0000256" key="4">
    <source>
        <dbReference type="ARBA" id="ARBA00023186"/>
    </source>
</evidence>
<dbReference type="Pfam" id="PF13083">
    <property type="entry name" value="KH_KhpA-B"/>
    <property type="match status" value="1"/>
</dbReference>
<dbReference type="Pfam" id="PF14804">
    <property type="entry name" value="Jag_N"/>
    <property type="match status" value="1"/>
</dbReference>
<dbReference type="InterPro" id="IPR001374">
    <property type="entry name" value="R3H_dom"/>
</dbReference>
<dbReference type="NCBIfam" id="NF041568">
    <property type="entry name" value="Jag_EloR"/>
    <property type="match status" value="1"/>
</dbReference>
<keyword evidence="5 6" id="KW-0961">Cell wall biogenesis/degradation</keyword>
<comment type="function">
    <text evidence="6">A probable RNA chaperone. Forms a complex with KhpA which binds to cellular RNA and controls its expression. Plays a role in peptidoglycan (PG) homeostasis and cell length regulation.</text>
</comment>